<proteinExistence type="predicted"/>
<keyword evidence="1" id="KW-0732">Signal</keyword>
<evidence type="ECO:0000259" key="3">
    <source>
        <dbReference type="PROSITE" id="PS51782"/>
    </source>
</evidence>
<accession>F5L8E6</accession>
<dbReference type="InterPro" id="IPR011098">
    <property type="entry name" value="G5_dom"/>
</dbReference>
<dbReference type="Pfam" id="PF07501">
    <property type="entry name" value="G5"/>
    <property type="match status" value="1"/>
</dbReference>
<evidence type="ECO:0000259" key="2">
    <source>
        <dbReference type="PROSITE" id="PS51109"/>
    </source>
</evidence>
<feature type="domain" description="LysM" evidence="3">
    <location>
        <begin position="222"/>
        <end position="267"/>
    </location>
</feature>
<dbReference type="InterPro" id="IPR050570">
    <property type="entry name" value="Cell_wall_metabolism_enzyme"/>
</dbReference>
<dbReference type="OrthoDB" id="9805070at2"/>
<dbReference type="Pfam" id="PF01476">
    <property type="entry name" value="LysM"/>
    <property type="match status" value="1"/>
</dbReference>
<dbReference type="EMBL" id="CP082237">
    <property type="protein sequence ID" value="QZT34256.1"/>
    <property type="molecule type" value="Genomic_DNA"/>
</dbReference>
<dbReference type="InterPro" id="IPR011055">
    <property type="entry name" value="Dup_hybrid_motif"/>
</dbReference>
<dbReference type="PROSITE" id="PS51109">
    <property type="entry name" value="G5"/>
    <property type="match status" value="1"/>
</dbReference>
<reference evidence="5" key="3">
    <citation type="submission" date="2021-08" db="EMBL/GenBank/DDBJ databases">
        <authorList>
            <person name="de Jong S."/>
            <person name="van den Broek M."/>
            <person name="Merkel A."/>
            <person name="de la Torre Cortes P."/>
            <person name="Kalamorz F."/>
            <person name="Cook G."/>
            <person name="van Loosdrecht M."/>
            <person name="McMillan D."/>
        </authorList>
    </citation>
    <scope>NUCLEOTIDE SEQUENCE</scope>
    <source>
        <strain evidence="5">TA2.A1</strain>
    </source>
</reference>
<evidence type="ECO:0000313" key="7">
    <source>
        <dbReference type="Proteomes" id="UP000825179"/>
    </source>
</evidence>
<gene>
    <name evidence="4" type="ORF">CathTA2_2098</name>
    <name evidence="5" type="ORF">HUR95_02250</name>
</gene>
<dbReference type="SMART" id="SM01208">
    <property type="entry name" value="G5"/>
    <property type="match status" value="1"/>
</dbReference>
<organism evidence="4 6">
    <name type="scientific">Caldalkalibacillus thermarum (strain TA2.A1)</name>
    <dbReference type="NCBI Taxonomy" id="986075"/>
    <lineage>
        <taxon>Bacteria</taxon>
        <taxon>Bacillati</taxon>
        <taxon>Bacillota</taxon>
        <taxon>Bacilli</taxon>
        <taxon>Bacillales</taxon>
        <taxon>Bacillaceae</taxon>
        <taxon>Caldalkalibacillus</taxon>
    </lineage>
</organism>
<dbReference type="GO" id="GO:0004222">
    <property type="term" value="F:metalloendopeptidase activity"/>
    <property type="evidence" value="ECO:0007669"/>
    <property type="project" value="TreeGrafter"/>
</dbReference>
<keyword evidence="7" id="KW-1185">Reference proteome</keyword>
<dbReference type="KEGG" id="cthu:HUR95_02250"/>
<dbReference type="SUPFAM" id="SSF51261">
    <property type="entry name" value="Duplicated hybrid motif"/>
    <property type="match status" value="1"/>
</dbReference>
<dbReference type="PANTHER" id="PTHR21666">
    <property type="entry name" value="PEPTIDASE-RELATED"/>
    <property type="match status" value="1"/>
</dbReference>
<dbReference type="AlphaFoldDB" id="F5L8E6"/>
<dbReference type="Proteomes" id="UP000010716">
    <property type="component" value="Unassembled WGS sequence"/>
</dbReference>
<dbReference type="InterPro" id="IPR016047">
    <property type="entry name" value="M23ase_b-sheet_dom"/>
</dbReference>
<dbReference type="eggNOG" id="COG0739">
    <property type="taxonomic scope" value="Bacteria"/>
</dbReference>
<evidence type="ECO:0000313" key="4">
    <source>
        <dbReference type="EMBL" id="EGL82379.1"/>
    </source>
</evidence>
<dbReference type="Gene3D" id="3.10.350.10">
    <property type="entry name" value="LysM domain"/>
    <property type="match status" value="1"/>
</dbReference>
<protein>
    <submittedName>
        <fullName evidence="4">Peptidase M23</fullName>
    </submittedName>
    <submittedName>
        <fullName evidence="5">Peptidoglycan DD-metalloendopeptidase family protein</fullName>
    </submittedName>
</protein>
<evidence type="ECO:0000313" key="6">
    <source>
        <dbReference type="Proteomes" id="UP000010716"/>
    </source>
</evidence>
<dbReference type="Proteomes" id="UP000825179">
    <property type="component" value="Chromosome"/>
</dbReference>
<dbReference type="Gene3D" id="2.20.230.10">
    <property type="entry name" value="Resuscitation-promoting factor rpfb"/>
    <property type="match status" value="1"/>
</dbReference>
<dbReference type="Pfam" id="PF01551">
    <property type="entry name" value="Peptidase_M23"/>
    <property type="match status" value="1"/>
</dbReference>
<dbReference type="RefSeq" id="WP_007505356.1">
    <property type="nucleotide sequence ID" value="NZ_AFCE01000150.1"/>
</dbReference>
<dbReference type="InterPro" id="IPR018392">
    <property type="entry name" value="LysM"/>
</dbReference>
<dbReference type="PANTHER" id="PTHR21666:SF270">
    <property type="entry name" value="MUREIN HYDROLASE ACTIVATOR ENVC"/>
    <property type="match status" value="1"/>
</dbReference>
<dbReference type="InterPro" id="IPR036779">
    <property type="entry name" value="LysM_dom_sf"/>
</dbReference>
<reference evidence="4 6" key="1">
    <citation type="journal article" date="2011" name="J. Bacteriol.">
        <title>Draft genome sequence of the thermoalkaliphilic Caldalkalibacillus thermarum strain TA2.A1.</title>
        <authorList>
            <person name="Kalamorz F."/>
            <person name="Keis S."/>
            <person name="McMillan D.G."/>
            <person name="Olsson K."/>
            <person name="Stanton J.A."/>
            <person name="Stockwell P."/>
            <person name="Black M.A."/>
            <person name="Klingeman D.M."/>
            <person name="Land M.L."/>
            <person name="Han C.S."/>
            <person name="Martin S.L."/>
            <person name="Becher S.A."/>
            <person name="Peddie C.J."/>
            <person name="Morgan H.W."/>
            <person name="Matthies D."/>
            <person name="Preiss L."/>
            <person name="Meier T."/>
            <person name="Brown S.D."/>
            <person name="Cook G.M."/>
        </authorList>
    </citation>
    <scope>NUCLEOTIDE SEQUENCE [LARGE SCALE GENOMIC DNA]</scope>
    <source>
        <strain evidence="4 6">TA2.A1</strain>
    </source>
</reference>
<dbReference type="EMBL" id="AFCE01000150">
    <property type="protein sequence ID" value="EGL82379.1"/>
    <property type="molecule type" value="Genomic_DNA"/>
</dbReference>
<dbReference type="PROSITE" id="PS51782">
    <property type="entry name" value="LYSM"/>
    <property type="match status" value="1"/>
</dbReference>
<evidence type="ECO:0000256" key="1">
    <source>
        <dbReference type="ARBA" id="ARBA00022729"/>
    </source>
</evidence>
<reference evidence="5 7" key="2">
    <citation type="journal article" date="2020" name="Extremophiles">
        <title>Genomic analysis of Caldalkalibacillus thermarum TA2.A1 reveals aerobic alkaliphilic metabolism and evolutionary hallmarks linking alkaliphilic bacteria and plant life.</title>
        <authorList>
            <person name="de Jong S.I."/>
            <person name="van den Broek M.A."/>
            <person name="Merkel A.Y."/>
            <person name="de la Torre Cortes P."/>
            <person name="Kalamorz F."/>
            <person name="Cook G.M."/>
            <person name="van Loosdrecht M.C.M."/>
            <person name="McMillan D.G.G."/>
        </authorList>
    </citation>
    <scope>NUCLEOTIDE SEQUENCE [LARGE SCALE GENOMIC DNA]</scope>
    <source>
        <strain evidence="5 7">TA2.A1</strain>
    </source>
</reference>
<dbReference type="MEROPS" id="M23.009"/>
<name>F5L8E6_CALTT</name>
<dbReference type="Gene3D" id="2.70.70.10">
    <property type="entry name" value="Glucose Permease (Domain IIA)"/>
    <property type="match status" value="1"/>
</dbReference>
<sequence length="483" mass="54196">MAFYRKVRPLAAVCIVLVLFLAGLGAGYAYYQFHLETIYHVYVDGQRIGAVSHPGEVEEWLDQQLARASQKYRHMDVYISNDISFQEEKRYKPAVHTQAVLDKLDEKLKIQAEAVKVLVEGELIGYVPSEALAEEVIEGFKLNYVDKEVLLALKENKSEKARVSVAAVDGALDTQEEHEQTVLDVRIKENVRYEQEEVANPELVMDKTELARRLAEPHIEHKTYTVQEGDVLVSIAEQFNLSLAELLALNPELDEDNLLQIGQELTVQAEKPVLTVVTVERVTEEQSIPYQVETKKDPDLYRGQTRVEREGKEGRKRVQFEVVKENGQVVSREVVAEEVLEEPVNKIVVRGEKVKPSRGNGQFMWPARGGRITSGFGMRWGRPHNGIDIAGVRDRTIVASDHGTVVKAGWHSGGYGNTVVINHNNGYRTLYAHLASVNVRPGQTVERGEVIGVMGSTGNSTGIHLHFEIHRNGTPVNPVPYLR</sequence>
<dbReference type="CDD" id="cd00118">
    <property type="entry name" value="LysM"/>
    <property type="match status" value="1"/>
</dbReference>
<feature type="domain" description="G5" evidence="2">
    <location>
        <begin position="274"/>
        <end position="354"/>
    </location>
</feature>
<dbReference type="SUPFAM" id="SSF54106">
    <property type="entry name" value="LysM domain"/>
    <property type="match status" value="1"/>
</dbReference>
<evidence type="ECO:0000313" key="5">
    <source>
        <dbReference type="EMBL" id="QZT34256.1"/>
    </source>
</evidence>
<dbReference type="SMART" id="SM00257">
    <property type="entry name" value="LysM"/>
    <property type="match status" value="1"/>
</dbReference>
<dbReference type="CDD" id="cd12797">
    <property type="entry name" value="M23_peptidase"/>
    <property type="match status" value="1"/>
</dbReference>